<proteinExistence type="predicted"/>
<feature type="compositionally biased region" description="Basic and acidic residues" evidence="1">
    <location>
        <begin position="37"/>
        <end position="54"/>
    </location>
</feature>
<keyword evidence="3" id="KW-1185">Reference proteome</keyword>
<sequence>MSMDDSKNVKEVHSNRLGISYTVTINKYNRGLGQQNRDLKNEKKDNYATKKRSPEDTAIRPYFKQYGSLRFDIVRSPQQIARWNRLTCSVMRSEEHSPFTQPKIIRPPTAQEPDPAVFKQLRHLPTKLIPFRYGRYIKANSTDENGEKNRLRSLRARNKRKKRSPPLPPGTPGNPRVYYKRTYNINLFDYKVRKRFDVSSIPQYNYGYAQALVFHQTLRRKRPLIIETIPEITNKDVIFVTSEKNRNIINDPTVFLRRSQ</sequence>
<dbReference type="VEuPathDB" id="FungiDB:RhiirFUN_024908"/>
<name>A0A2I1FVI5_9GLOM</name>
<feature type="region of interest" description="Disordered" evidence="1">
    <location>
        <begin position="32"/>
        <end position="54"/>
    </location>
</feature>
<dbReference type="AlphaFoldDB" id="A0A2I1FVI5"/>
<evidence type="ECO:0000256" key="1">
    <source>
        <dbReference type="SAM" id="MobiDB-lite"/>
    </source>
</evidence>
<protein>
    <submittedName>
        <fullName evidence="2">Uncharacterized protein</fullName>
    </submittedName>
</protein>
<dbReference type="VEuPathDB" id="FungiDB:FUN_003495"/>
<dbReference type="VEuPathDB" id="FungiDB:RhiirA1_387565"/>
<dbReference type="VEuPathDB" id="FungiDB:FUN_009277"/>
<dbReference type="VEuPathDB" id="FungiDB:RhiirA1_456891"/>
<feature type="compositionally biased region" description="Basic residues" evidence="1">
    <location>
        <begin position="151"/>
        <end position="164"/>
    </location>
</feature>
<dbReference type="EMBL" id="LLXI01000027">
    <property type="protein sequence ID" value="PKY38389.1"/>
    <property type="molecule type" value="Genomic_DNA"/>
</dbReference>
<accession>A0A2I1FVI5</accession>
<organism evidence="2 3">
    <name type="scientific">Rhizophagus irregularis</name>
    <dbReference type="NCBI Taxonomy" id="588596"/>
    <lineage>
        <taxon>Eukaryota</taxon>
        <taxon>Fungi</taxon>
        <taxon>Fungi incertae sedis</taxon>
        <taxon>Mucoromycota</taxon>
        <taxon>Glomeromycotina</taxon>
        <taxon>Glomeromycetes</taxon>
        <taxon>Glomerales</taxon>
        <taxon>Glomeraceae</taxon>
        <taxon>Rhizophagus</taxon>
    </lineage>
</organism>
<evidence type="ECO:0000313" key="3">
    <source>
        <dbReference type="Proteomes" id="UP000234323"/>
    </source>
</evidence>
<evidence type="ECO:0000313" key="2">
    <source>
        <dbReference type="EMBL" id="PKY38389.1"/>
    </source>
</evidence>
<comment type="caution">
    <text evidence="2">The sequence shown here is derived from an EMBL/GenBank/DDBJ whole genome shotgun (WGS) entry which is preliminary data.</text>
</comment>
<feature type="region of interest" description="Disordered" evidence="1">
    <location>
        <begin position="142"/>
        <end position="175"/>
    </location>
</feature>
<gene>
    <name evidence="2" type="ORF">RhiirA4_451375</name>
</gene>
<reference evidence="2 3" key="1">
    <citation type="submission" date="2015-10" db="EMBL/GenBank/DDBJ databases">
        <title>Genome analyses suggest a sexual origin of heterokaryosis in a supposedly ancient asexual fungus.</title>
        <authorList>
            <person name="Ropars J."/>
            <person name="Sedzielewska K."/>
            <person name="Noel J."/>
            <person name="Charron P."/>
            <person name="Farinelli L."/>
            <person name="Marton T."/>
            <person name="Kruger M."/>
            <person name="Pelin A."/>
            <person name="Brachmann A."/>
            <person name="Corradi N."/>
        </authorList>
    </citation>
    <scope>NUCLEOTIDE SEQUENCE [LARGE SCALE GENOMIC DNA]</scope>
    <source>
        <strain evidence="2 3">A4</strain>
    </source>
</reference>
<dbReference type="Proteomes" id="UP000234323">
    <property type="component" value="Unassembled WGS sequence"/>
</dbReference>